<gene>
    <name evidence="2" type="ORF">ADICYQ_0809</name>
</gene>
<sequence length="207" mass="23837">MDTEYSKTTATETCSIIAKNIIKLTLAGFLIGFFHAYDFWIGLLLACYLTYSLVKRWKRDAEDKMVFLTGTILGGILGVCCELWGIYFGYWEYHDLSLGRSFPYWLPFAWALAFTYIYQLEKDLFSSFKISKTSTKILLSIVVAMIFPTYGEIITINLGVWTYHWPLQILGVPLLAIFLLVVFHTGVNFLMVKICKHFGWKNAVFNP</sequence>
<feature type="transmembrane region" description="Helical" evidence="1">
    <location>
        <begin position="169"/>
        <end position="191"/>
    </location>
</feature>
<dbReference type="EMBL" id="ATNM01000035">
    <property type="protein sequence ID" value="EPR70813.1"/>
    <property type="molecule type" value="Genomic_DNA"/>
</dbReference>
<feature type="transmembrane region" description="Helical" evidence="1">
    <location>
        <begin position="138"/>
        <end position="163"/>
    </location>
</feature>
<dbReference type="eggNOG" id="ENOG5032RGI">
    <property type="taxonomic scope" value="Bacteria"/>
</dbReference>
<dbReference type="Proteomes" id="UP000014974">
    <property type="component" value="Unassembled WGS sequence"/>
</dbReference>
<dbReference type="OrthoDB" id="1200103at2"/>
<keyword evidence="1" id="KW-0472">Membrane</keyword>
<feature type="transmembrane region" description="Helical" evidence="1">
    <location>
        <begin position="102"/>
        <end position="118"/>
    </location>
</feature>
<protein>
    <submittedName>
        <fullName evidence="2">Uncharacterized protein</fullName>
    </submittedName>
</protein>
<dbReference type="PATRIC" id="fig|641524.5.peg.803"/>
<name>S7X3Y6_9BACT</name>
<keyword evidence="1" id="KW-0812">Transmembrane</keyword>
<accession>S7X3Y6</accession>
<evidence type="ECO:0000256" key="1">
    <source>
        <dbReference type="SAM" id="Phobius"/>
    </source>
</evidence>
<keyword evidence="1" id="KW-1133">Transmembrane helix</keyword>
<feature type="transmembrane region" description="Helical" evidence="1">
    <location>
        <begin position="29"/>
        <end position="54"/>
    </location>
</feature>
<dbReference type="RefSeq" id="WP_020891632.1">
    <property type="nucleotide sequence ID" value="NZ_ATNM01000035.1"/>
</dbReference>
<organism evidence="2 3">
    <name type="scientific">Cyclobacterium qasimii M12-11B</name>
    <dbReference type="NCBI Taxonomy" id="641524"/>
    <lineage>
        <taxon>Bacteria</taxon>
        <taxon>Pseudomonadati</taxon>
        <taxon>Bacteroidota</taxon>
        <taxon>Cytophagia</taxon>
        <taxon>Cytophagales</taxon>
        <taxon>Cyclobacteriaceae</taxon>
        <taxon>Cyclobacterium</taxon>
    </lineage>
</organism>
<evidence type="ECO:0000313" key="3">
    <source>
        <dbReference type="Proteomes" id="UP000014974"/>
    </source>
</evidence>
<dbReference type="STRING" id="641524.ADICYQ_0809"/>
<reference evidence="2 3" key="1">
    <citation type="journal article" date="2013" name="Genome Announc.">
        <title>Draft Genome Sequence of Cyclobacterium qasimii Strain M12-11BT, Isolated from Arctic Marine Sediment.</title>
        <authorList>
            <person name="Shivaji S."/>
            <person name="Ara S."/>
            <person name="Singh A."/>
            <person name="Kumar Pinnaka A."/>
        </authorList>
    </citation>
    <scope>NUCLEOTIDE SEQUENCE [LARGE SCALE GENOMIC DNA]</scope>
    <source>
        <strain evidence="2 3">M12-11B</strain>
    </source>
</reference>
<dbReference type="AlphaFoldDB" id="S7X3Y6"/>
<proteinExistence type="predicted"/>
<feature type="transmembrane region" description="Helical" evidence="1">
    <location>
        <begin position="66"/>
        <end position="90"/>
    </location>
</feature>
<evidence type="ECO:0000313" key="2">
    <source>
        <dbReference type="EMBL" id="EPR70813.1"/>
    </source>
</evidence>
<comment type="caution">
    <text evidence="2">The sequence shown here is derived from an EMBL/GenBank/DDBJ whole genome shotgun (WGS) entry which is preliminary data.</text>
</comment>